<dbReference type="Gene3D" id="4.10.280.10">
    <property type="entry name" value="Helix-loop-helix DNA-binding domain"/>
    <property type="match status" value="1"/>
</dbReference>
<dbReference type="Pfam" id="PF00010">
    <property type="entry name" value="HLH"/>
    <property type="match status" value="1"/>
</dbReference>
<evidence type="ECO:0000256" key="5">
    <source>
        <dbReference type="ARBA" id="ARBA00023242"/>
    </source>
</evidence>
<dbReference type="PANTHER" id="PTHR20937">
    <property type="entry name" value="IP14615P"/>
    <property type="match status" value="1"/>
</dbReference>
<keyword evidence="9" id="KW-1185">Reference proteome</keyword>
<dbReference type="PANTHER" id="PTHR20937:SF3">
    <property type="entry name" value="IP14615P"/>
    <property type="match status" value="1"/>
</dbReference>
<dbReference type="Proteomes" id="UP000827092">
    <property type="component" value="Unassembled WGS sequence"/>
</dbReference>
<name>A0AAV6VLP2_9ARAC</name>
<organism evidence="8 9">
    <name type="scientific">Oedothorax gibbosus</name>
    <dbReference type="NCBI Taxonomy" id="931172"/>
    <lineage>
        <taxon>Eukaryota</taxon>
        <taxon>Metazoa</taxon>
        <taxon>Ecdysozoa</taxon>
        <taxon>Arthropoda</taxon>
        <taxon>Chelicerata</taxon>
        <taxon>Arachnida</taxon>
        <taxon>Araneae</taxon>
        <taxon>Araneomorphae</taxon>
        <taxon>Entelegynae</taxon>
        <taxon>Araneoidea</taxon>
        <taxon>Linyphiidae</taxon>
        <taxon>Erigoninae</taxon>
        <taxon>Oedothorax</taxon>
    </lineage>
</organism>
<evidence type="ECO:0000259" key="7">
    <source>
        <dbReference type="PROSITE" id="PS50888"/>
    </source>
</evidence>
<sequence>MGEYIEMHQWFPTLDGSGFVAPRNATRGKRGGRHPRGRSRAGGAKTIEEQKRSACNRERSRMRDMNRAFDRLRDRLPARKPPGKKLSKIEALRSAIEYIRDLSQMAATPPCQPRVWAAPAPNYYTYIKQEPLPQQCYVGGGRECYWTNQDDLGYYEDTSA</sequence>
<evidence type="ECO:0000313" key="8">
    <source>
        <dbReference type="EMBL" id="KAG8196970.1"/>
    </source>
</evidence>
<keyword evidence="2" id="KW-0805">Transcription regulation</keyword>
<dbReference type="GO" id="GO:0046983">
    <property type="term" value="F:protein dimerization activity"/>
    <property type="evidence" value="ECO:0007669"/>
    <property type="project" value="InterPro"/>
</dbReference>
<evidence type="ECO:0000256" key="1">
    <source>
        <dbReference type="ARBA" id="ARBA00022473"/>
    </source>
</evidence>
<comment type="caution">
    <text evidence="8">The sequence shown here is derived from an EMBL/GenBank/DDBJ whole genome shotgun (WGS) entry which is preliminary data.</text>
</comment>
<evidence type="ECO:0000256" key="4">
    <source>
        <dbReference type="ARBA" id="ARBA00023163"/>
    </source>
</evidence>
<keyword evidence="3" id="KW-0238">DNA-binding</keyword>
<feature type="compositionally biased region" description="Basic residues" evidence="6">
    <location>
        <begin position="26"/>
        <end position="39"/>
    </location>
</feature>
<dbReference type="FunFam" id="4.10.280.10:FF:000090">
    <property type="entry name" value="Salivary gland-expressed bHLH"/>
    <property type="match status" value="1"/>
</dbReference>
<feature type="region of interest" description="Disordered" evidence="6">
    <location>
        <begin position="16"/>
        <end position="58"/>
    </location>
</feature>
<dbReference type="InterPro" id="IPR036638">
    <property type="entry name" value="HLH_DNA-bd_sf"/>
</dbReference>
<keyword evidence="5" id="KW-0539">Nucleus</keyword>
<dbReference type="PROSITE" id="PS50888">
    <property type="entry name" value="BHLH"/>
    <property type="match status" value="1"/>
</dbReference>
<feature type="compositionally biased region" description="Basic and acidic residues" evidence="6">
    <location>
        <begin position="46"/>
        <end position="58"/>
    </location>
</feature>
<dbReference type="CDD" id="cd11390">
    <property type="entry name" value="bHLH_TS"/>
    <property type="match status" value="1"/>
</dbReference>
<accession>A0AAV6VLP2</accession>
<dbReference type="GO" id="GO:0001707">
    <property type="term" value="P:mesoderm formation"/>
    <property type="evidence" value="ECO:0007669"/>
    <property type="project" value="TreeGrafter"/>
</dbReference>
<evidence type="ECO:0000313" key="9">
    <source>
        <dbReference type="Proteomes" id="UP000827092"/>
    </source>
</evidence>
<gene>
    <name evidence="8" type="ORF">JTE90_009025</name>
</gene>
<dbReference type="GO" id="GO:0000981">
    <property type="term" value="F:DNA-binding transcription factor activity, RNA polymerase II-specific"/>
    <property type="evidence" value="ECO:0007669"/>
    <property type="project" value="TreeGrafter"/>
</dbReference>
<protein>
    <recommendedName>
        <fullName evidence="7">BHLH domain-containing protein</fullName>
    </recommendedName>
</protein>
<evidence type="ECO:0000256" key="2">
    <source>
        <dbReference type="ARBA" id="ARBA00023015"/>
    </source>
</evidence>
<keyword evidence="1" id="KW-0217">Developmental protein</keyword>
<dbReference type="SMART" id="SM00353">
    <property type="entry name" value="HLH"/>
    <property type="match status" value="1"/>
</dbReference>
<reference evidence="8 9" key="1">
    <citation type="journal article" date="2022" name="Nat. Ecol. Evol.">
        <title>A masculinizing supergene underlies an exaggerated male reproductive morph in a spider.</title>
        <authorList>
            <person name="Hendrickx F."/>
            <person name="De Corte Z."/>
            <person name="Sonet G."/>
            <person name="Van Belleghem S.M."/>
            <person name="Kostlbacher S."/>
            <person name="Vangestel C."/>
        </authorList>
    </citation>
    <scope>NUCLEOTIDE SEQUENCE [LARGE SCALE GENOMIC DNA]</scope>
    <source>
        <strain evidence="8">W744_W776</strain>
    </source>
</reference>
<feature type="domain" description="BHLH" evidence="7">
    <location>
        <begin position="49"/>
        <end position="102"/>
    </location>
</feature>
<evidence type="ECO:0000256" key="6">
    <source>
        <dbReference type="SAM" id="MobiDB-lite"/>
    </source>
</evidence>
<dbReference type="InterPro" id="IPR040259">
    <property type="entry name" value="Mesogenin/MesP"/>
</dbReference>
<dbReference type="AlphaFoldDB" id="A0AAV6VLP2"/>
<dbReference type="EMBL" id="JAFNEN010000062">
    <property type="protein sequence ID" value="KAG8196970.1"/>
    <property type="molecule type" value="Genomic_DNA"/>
</dbReference>
<dbReference type="GO" id="GO:0000978">
    <property type="term" value="F:RNA polymerase II cis-regulatory region sequence-specific DNA binding"/>
    <property type="evidence" value="ECO:0007669"/>
    <property type="project" value="TreeGrafter"/>
</dbReference>
<dbReference type="GO" id="GO:0005634">
    <property type="term" value="C:nucleus"/>
    <property type="evidence" value="ECO:0007669"/>
    <property type="project" value="TreeGrafter"/>
</dbReference>
<keyword evidence="4" id="KW-0804">Transcription</keyword>
<dbReference type="SUPFAM" id="SSF47459">
    <property type="entry name" value="HLH, helix-loop-helix DNA-binding domain"/>
    <property type="match status" value="1"/>
</dbReference>
<evidence type="ECO:0000256" key="3">
    <source>
        <dbReference type="ARBA" id="ARBA00023125"/>
    </source>
</evidence>
<proteinExistence type="predicted"/>
<dbReference type="InterPro" id="IPR011598">
    <property type="entry name" value="bHLH_dom"/>
</dbReference>